<dbReference type="Gramene" id="A07p34990.2_BraZ1">
    <property type="protein sequence ID" value="A07p34990.2_BraZ1.CDS"/>
    <property type="gene ID" value="A07g34990.2_BraZ1"/>
</dbReference>
<dbReference type="Proteomes" id="UP000694005">
    <property type="component" value="Chromosome A07"/>
</dbReference>
<reference evidence="1 2" key="1">
    <citation type="submission" date="2021-07" db="EMBL/GenBank/DDBJ databases">
        <authorList>
            <consortium name="Genoscope - CEA"/>
            <person name="William W."/>
        </authorList>
    </citation>
    <scope>NUCLEOTIDE SEQUENCE [LARGE SCALE GENOMIC DNA]</scope>
</reference>
<sequence length="59" mass="6625">MRTFIRMTCLYRTEMSTSLTYSSIKKLTLQLSKSGKGKNSKAFLGKGSVVAYRITDNPD</sequence>
<gene>
    <name evidence="1" type="ORF">BRAPAZ1V2_A07P34990.2</name>
</gene>
<accession>A0A8D9HQC2</accession>
<evidence type="ECO:0000313" key="1">
    <source>
        <dbReference type="EMBL" id="CAG7903855.1"/>
    </source>
</evidence>
<proteinExistence type="predicted"/>
<protein>
    <submittedName>
        <fullName evidence="1">Uncharacterized protein</fullName>
    </submittedName>
</protein>
<dbReference type="AlphaFoldDB" id="A0A8D9HQC2"/>
<evidence type="ECO:0000313" key="2">
    <source>
        <dbReference type="Proteomes" id="UP000694005"/>
    </source>
</evidence>
<feature type="non-terminal residue" evidence="1">
    <location>
        <position position="1"/>
    </location>
</feature>
<dbReference type="EMBL" id="LS974623">
    <property type="protein sequence ID" value="CAG7903855.1"/>
    <property type="molecule type" value="Genomic_DNA"/>
</dbReference>
<organism evidence="1 2">
    <name type="scientific">Brassica campestris</name>
    <name type="common">Field mustard</name>
    <dbReference type="NCBI Taxonomy" id="3711"/>
    <lineage>
        <taxon>Eukaryota</taxon>
        <taxon>Viridiplantae</taxon>
        <taxon>Streptophyta</taxon>
        <taxon>Embryophyta</taxon>
        <taxon>Tracheophyta</taxon>
        <taxon>Spermatophyta</taxon>
        <taxon>Magnoliopsida</taxon>
        <taxon>eudicotyledons</taxon>
        <taxon>Gunneridae</taxon>
        <taxon>Pentapetalae</taxon>
        <taxon>rosids</taxon>
        <taxon>malvids</taxon>
        <taxon>Brassicales</taxon>
        <taxon>Brassicaceae</taxon>
        <taxon>Brassiceae</taxon>
        <taxon>Brassica</taxon>
    </lineage>
</organism>
<name>A0A8D9HQC2_BRACM</name>